<evidence type="ECO:0000256" key="3">
    <source>
        <dbReference type="SAM" id="SignalP"/>
    </source>
</evidence>
<dbReference type="AlphaFoldDB" id="K6YKI5"/>
<dbReference type="EMBL" id="BAEO01000003">
    <property type="protein sequence ID" value="GAC17133.1"/>
    <property type="molecule type" value="Genomic_DNA"/>
</dbReference>
<evidence type="ECO:0000256" key="2">
    <source>
        <dbReference type="SAM" id="Coils"/>
    </source>
</evidence>
<dbReference type="NCBIfam" id="TIGR02917">
    <property type="entry name" value="PEP_TPR_lipo"/>
    <property type="match status" value="1"/>
</dbReference>
<feature type="signal peptide" evidence="3">
    <location>
        <begin position="1"/>
        <end position="20"/>
    </location>
</feature>
<dbReference type="SUPFAM" id="SSF48452">
    <property type="entry name" value="TPR-like"/>
    <property type="match status" value="3"/>
</dbReference>
<accession>K6YKI5</accession>
<dbReference type="OrthoDB" id="6110507at2"/>
<keyword evidence="3" id="KW-0732">Signal</keyword>
<feature type="coiled-coil region" evidence="2">
    <location>
        <begin position="269"/>
        <end position="296"/>
    </location>
</feature>
<dbReference type="InterPro" id="IPR019734">
    <property type="entry name" value="TPR_rpt"/>
</dbReference>
<comment type="caution">
    <text evidence="4">The sequence shown here is derived from an EMBL/GenBank/DDBJ whole genome shotgun (WGS) entry which is preliminary data.</text>
</comment>
<sequence length="926" mass="105111">MFKSNLFGLLLLILSLQTLANSSQDYESAISAYNEKNYKEAYIHLKNSLQKDPDNLPAKIMMGKLLLKNTYFEEAETEFYEALELGADINLVIEPLGNSLLFQHKYDDIFSLNYKGRLSSEVAFQWILIKTAANMKLKKYIDARQDYIEALQLFPNNIKALNSFASLEITLNKLDSAEALIARALEVDKKDPRAWHLKGEVAKIRNNIDSAQTLLEKAIQLDPQDPLIRRSLVDVYITTKNYDAAQDLIKLILEQTPNDPMAMLLNSWLLSEKEQNLEASSQLEALSNKLSNISNETLLSEPTLLYISALSFYTNNKLEQASSQFAQYIIREPGNTAAITLLAKTYVKLGQVKLALSLLQDNQAILLSNLDTMILLGELYLVNNKAFKVIELLYQLQKEYPAEPSVELLEIKTMAARGKTQQAIDKIVASPNGSTDPRFLLTLSMLHLELEQFELANEIADALLSAQGDNPDFLNLKAAILIKLKKWDLAKPLVERVLDKQPSHFSARFNLSTIYAVEQNYQAANTILSELSQQQDTNIQVLIMLARMQAQLNDTENAVVNLQNALTLQSDNVQALEILSGIYQQNNQLVEAVRQLNKLTRLDPKNIIYHFKKAELYLKQQDEVNLKRELRELRSLADGEPQHLFALSNLLLRAEDPESAKLVIIKAIQLSPDNLHYSFEYAKLLLVLKDWTKVESLLIELNTKHPDNANIKLLEGDLALAQKNTLLAAQKYSSALQLDPNFNQALVGFYQITLQGVALELFDKQVNNLLDKNPNNALLRNLLADFYINLHKFELAKPHYELLLKVKDYPIKAYVYNNLSNIALETNIVEAQEYIQKALELDENSASILDTQGWIMAKQAKYEEALTILRMAFSVDSKDPAIRYHLGFILNKLGRDEEARKELSNALTSEKNFYERELAQQLLDSI</sequence>
<organism evidence="4 5">
    <name type="scientific">Paraglaciecola arctica BSs20135</name>
    <dbReference type="NCBI Taxonomy" id="493475"/>
    <lineage>
        <taxon>Bacteria</taxon>
        <taxon>Pseudomonadati</taxon>
        <taxon>Pseudomonadota</taxon>
        <taxon>Gammaproteobacteria</taxon>
        <taxon>Alteromonadales</taxon>
        <taxon>Alteromonadaceae</taxon>
        <taxon>Paraglaciecola</taxon>
    </lineage>
</organism>
<dbReference type="Pfam" id="PF14559">
    <property type="entry name" value="TPR_19"/>
    <property type="match status" value="2"/>
</dbReference>
<dbReference type="PROSITE" id="PS50005">
    <property type="entry name" value="TPR"/>
    <property type="match status" value="2"/>
</dbReference>
<dbReference type="eggNOG" id="COG0457">
    <property type="taxonomic scope" value="Bacteria"/>
</dbReference>
<evidence type="ECO:0000313" key="4">
    <source>
        <dbReference type="EMBL" id="GAC17133.1"/>
    </source>
</evidence>
<keyword evidence="1" id="KW-0802">TPR repeat</keyword>
<feature type="chain" id="PRO_5003901223" evidence="3">
    <location>
        <begin position="21"/>
        <end position="926"/>
    </location>
</feature>
<evidence type="ECO:0000256" key="1">
    <source>
        <dbReference type="PROSITE-ProRule" id="PRU00339"/>
    </source>
</evidence>
<keyword evidence="5" id="KW-1185">Reference proteome</keyword>
<reference evidence="4 5" key="1">
    <citation type="journal article" date="2017" name="Antonie Van Leeuwenhoek">
        <title>Rhizobium rhizosphaerae sp. nov., a novel species isolated from rice rhizosphere.</title>
        <authorList>
            <person name="Zhao J.J."/>
            <person name="Zhang J."/>
            <person name="Zhang R.J."/>
            <person name="Zhang C.W."/>
            <person name="Yin H.Q."/>
            <person name="Zhang X.X."/>
        </authorList>
    </citation>
    <scope>NUCLEOTIDE SEQUENCE [LARGE SCALE GENOMIC DNA]</scope>
    <source>
        <strain evidence="4 5">BSs20135</strain>
    </source>
</reference>
<dbReference type="PANTHER" id="PTHR12558:SF13">
    <property type="entry name" value="CELL DIVISION CYCLE PROTEIN 27 HOMOLOG"/>
    <property type="match status" value="1"/>
</dbReference>
<dbReference type="SMART" id="SM00028">
    <property type="entry name" value="TPR"/>
    <property type="match status" value="14"/>
</dbReference>
<feature type="repeat" description="TPR" evidence="1">
    <location>
        <begin position="192"/>
        <end position="225"/>
    </location>
</feature>
<dbReference type="Gene3D" id="1.25.40.10">
    <property type="entry name" value="Tetratricopeptide repeat domain"/>
    <property type="match status" value="6"/>
</dbReference>
<dbReference type="RefSeq" id="WP_007615647.1">
    <property type="nucleotide sequence ID" value="NZ_BAEO01000003.1"/>
</dbReference>
<name>K6YKI5_9ALTE</name>
<keyword evidence="2" id="KW-0175">Coiled coil</keyword>
<evidence type="ECO:0000313" key="5">
    <source>
        <dbReference type="Proteomes" id="UP000006327"/>
    </source>
</evidence>
<dbReference type="InterPro" id="IPR014266">
    <property type="entry name" value="PEP-CTERM_TPR_PrsT"/>
</dbReference>
<dbReference type="Pfam" id="PF13432">
    <property type="entry name" value="TPR_16"/>
    <property type="match status" value="1"/>
</dbReference>
<dbReference type="PANTHER" id="PTHR12558">
    <property type="entry name" value="CELL DIVISION CYCLE 16,23,27"/>
    <property type="match status" value="1"/>
</dbReference>
<dbReference type="InterPro" id="IPR011990">
    <property type="entry name" value="TPR-like_helical_dom_sf"/>
</dbReference>
<dbReference type="STRING" id="493475.GARC_0151"/>
<dbReference type="Proteomes" id="UP000006327">
    <property type="component" value="Unassembled WGS sequence"/>
</dbReference>
<feature type="repeat" description="TPR" evidence="1">
    <location>
        <begin position="573"/>
        <end position="606"/>
    </location>
</feature>
<proteinExistence type="predicted"/>
<gene>
    <name evidence="4" type="ORF">GARC_0151</name>
</gene>
<protein>
    <submittedName>
        <fullName evidence="4">Uncharacterized protein</fullName>
    </submittedName>
</protein>